<dbReference type="GO" id="GO:0005739">
    <property type="term" value="C:mitochondrion"/>
    <property type="evidence" value="ECO:0007669"/>
    <property type="project" value="UniProtKB-SubCell"/>
</dbReference>
<dbReference type="PROSITE" id="PS50035">
    <property type="entry name" value="PLD"/>
    <property type="match status" value="1"/>
</dbReference>
<comment type="catalytic activity">
    <reaction evidence="10 11">
        <text>a CDP-1,2-diacyl-sn-glycerol + sn-glycerol 3-phosphate = a 1,2-diacyl-sn-glycero-3-phospho-(1'-sn-glycero-3'-phosphate) + CMP + H(+)</text>
        <dbReference type="Rhea" id="RHEA:12593"/>
        <dbReference type="ChEBI" id="CHEBI:15378"/>
        <dbReference type="ChEBI" id="CHEBI:57597"/>
        <dbReference type="ChEBI" id="CHEBI:58332"/>
        <dbReference type="ChEBI" id="CHEBI:60110"/>
        <dbReference type="ChEBI" id="CHEBI:60377"/>
        <dbReference type="EC" id="2.7.8.5"/>
    </reaction>
</comment>
<dbReference type="GO" id="GO:0008444">
    <property type="term" value="F:CDP-diacylglycerol-glycerol-3-phosphate 3-phosphatidyltransferase activity"/>
    <property type="evidence" value="ECO:0007669"/>
    <property type="project" value="UniProtKB-EC"/>
</dbReference>
<dbReference type="InterPro" id="IPR016270">
    <property type="entry name" value="PGS1"/>
</dbReference>
<evidence type="ECO:0000256" key="11">
    <source>
        <dbReference type="RuleBase" id="RU365024"/>
    </source>
</evidence>
<dbReference type="GO" id="GO:0005524">
    <property type="term" value="F:ATP binding"/>
    <property type="evidence" value="ECO:0007669"/>
    <property type="project" value="UniProtKB-KW"/>
</dbReference>
<dbReference type="Pfam" id="PF00614">
    <property type="entry name" value="PLDc"/>
    <property type="match status" value="1"/>
</dbReference>
<evidence type="ECO:0000256" key="7">
    <source>
        <dbReference type="ARBA" id="ARBA00023098"/>
    </source>
</evidence>
<gene>
    <name evidence="14" type="ORF">L596_011063</name>
</gene>
<keyword evidence="5 11" id="KW-0808">Transferase</keyword>
<comment type="caution">
    <text evidence="14">The sequence shown here is derived from an EMBL/GenBank/DDBJ whole genome shotgun (WGS) entry which is preliminary data.</text>
</comment>
<evidence type="ECO:0000256" key="3">
    <source>
        <dbReference type="ARBA" id="ARBA00010682"/>
    </source>
</evidence>
<sequence>MDWLVGEEHRNRWIDVDPKSVELIEGPDSFYRSIIEEIKKAQSRVCLSTLYLGTGRLEKELVNVLNDAVNSRPALQATVLMDYLRGTRGNGSTGMLRKTAGFPNSEVCLYHTPELRGALKKILGERTNEIVGLQHMKIYIFDDDVLISGANLSETYFTDRQDRYVLVRNNRVLADFFQELVAAVSSCSFKLQSDGSLKVHEKCGFHPFEGDNTEYRSLVRQRVTEVISKFTQESNTTSKSCTQVYPLVQMGPFGINQEFDLMQRLFAHKDPHMEMSIASGYFNLTDEYSKIIAKEGDYSLNVVFASPQANGFFNGAALSGYIPLVYVYVSQLFFDQMRRRPVKLFEYKRDGWSFHAKGIWLNYPEKPQDYSATLFGSSNFGYRSVHRDLEAQVLLVTKDRNLKQRLVEEKNRLFEFSSVVETASFKRVDHQIPHWVRMFSRCFRNFF</sequence>
<evidence type="ECO:0000256" key="12">
    <source>
        <dbReference type="SAM" id="Phobius"/>
    </source>
</evidence>
<keyword evidence="12" id="KW-0472">Membrane</keyword>
<accession>A0A4V6A4E5</accession>
<evidence type="ECO:0000259" key="13">
    <source>
        <dbReference type="PROSITE" id="PS50035"/>
    </source>
</evidence>
<comment type="pathway">
    <text evidence="2 11">Phospholipid metabolism; phosphatidylglycerol biosynthesis; phosphatidylglycerol from CDP-diacylglycerol: step 1/2.</text>
</comment>
<feature type="domain" description="PLD phosphodiesterase" evidence="13">
    <location>
        <begin position="130"/>
        <end position="156"/>
    </location>
</feature>
<dbReference type="Gene3D" id="3.30.870.10">
    <property type="entry name" value="Endonuclease Chain A"/>
    <property type="match status" value="2"/>
</dbReference>
<keyword evidence="11" id="KW-0547">Nucleotide-binding</keyword>
<dbReference type="AlphaFoldDB" id="A0A4V6A4E5"/>
<comment type="function">
    <text evidence="1 11">Functions in the biosynthesis of the anionic phospholipids phosphatidylglycerol and cardiolipin.</text>
</comment>
<evidence type="ECO:0000256" key="10">
    <source>
        <dbReference type="ARBA" id="ARBA00048586"/>
    </source>
</evidence>
<dbReference type="SMART" id="SM00155">
    <property type="entry name" value="PLDc"/>
    <property type="match status" value="2"/>
</dbReference>
<evidence type="ECO:0000313" key="14">
    <source>
        <dbReference type="EMBL" id="TKR86475.1"/>
    </source>
</evidence>
<dbReference type="PANTHER" id="PTHR12586:SF1">
    <property type="entry name" value="CDP-DIACYLGLYCEROL--GLYCEROL-3-PHOSPHATE 3-PHOSPHATIDYLTRANSFERASE, MITOCHONDRIAL"/>
    <property type="match status" value="1"/>
</dbReference>
<keyword evidence="12" id="KW-0812">Transmembrane</keyword>
<dbReference type="OrthoDB" id="10250191at2759"/>
<keyword evidence="8 11" id="KW-0594">Phospholipid biosynthesis</keyword>
<evidence type="ECO:0000256" key="5">
    <source>
        <dbReference type="ARBA" id="ARBA00022679"/>
    </source>
</evidence>
<evidence type="ECO:0000256" key="6">
    <source>
        <dbReference type="ARBA" id="ARBA00022737"/>
    </source>
</evidence>
<reference evidence="14 15" key="1">
    <citation type="journal article" date="2015" name="Genome Biol.">
        <title>Comparative genomics of Steinernema reveals deeply conserved gene regulatory networks.</title>
        <authorList>
            <person name="Dillman A.R."/>
            <person name="Macchietto M."/>
            <person name="Porter C.F."/>
            <person name="Rogers A."/>
            <person name="Williams B."/>
            <person name="Antoshechkin I."/>
            <person name="Lee M.M."/>
            <person name="Goodwin Z."/>
            <person name="Lu X."/>
            <person name="Lewis E.E."/>
            <person name="Goodrich-Blair H."/>
            <person name="Stock S.P."/>
            <person name="Adams B.J."/>
            <person name="Sternberg P.W."/>
            <person name="Mortazavi A."/>
        </authorList>
    </citation>
    <scope>NUCLEOTIDE SEQUENCE [LARGE SCALE GENOMIC DNA]</scope>
    <source>
        <strain evidence="14 15">ALL</strain>
    </source>
</reference>
<dbReference type="GO" id="GO:0032049">
    <property type="term" value="P:cardiolipin biosynthetic process"/>
    <property type="evidence" value="ECO:0007669"/>
    <property type="project" value="InterPro"/>
</dbReference>
<dbReference type="EMBL" id="AZBU02000003">
    <property type="protein sequence ID" value="TKR86475.1"/>
    <property type="molecule type" value="Genomic_DNA"/>
</dbReference>
<dbReference type="UniPathway" id="UPA00084">
    <property type="reaction ID" value="UER00503"/>
</dbReference>
<evidence type="ECO:0000313" key="15">
    <source>
        <dbReference type="Proteomes" id="UP000298663"/>
    </source>
</evidence>
<evidence type="ECO:0000256" key="2">
    <source>
        <dbReference type="ARBA" id="ARBA00005042"/>
    </source>
</evidence>
<comment type="subcellular location">
    <subcellularLocation>
        <location evidence="11">Mitochondrion</location>
    </subcellularLocation>
</comment>
<dbReference type="PIRSF" id="PIRSF000850">
    <property type="entry name" value="Phospholipase_D_PSS"/>
    <property type="match status" value="1"/>
</dbReference>
<dbReference type="PANTHER" id="PTHR12586">
    <property type="entry name" value="CDP-DIACYLGLYCEROL--SERINE O-PHOSPHATIDYLTRANSFERASE"/>
    <property type="match status" value="1"/>
</dbReference>
<keyword evidence="15" id="KW-1185">Reference proteome</keyword>
<dbReference type="Proteomes" id="UP000298663">
    <property type="component" value="Unassembled WGS sequence"/>
</dbReference>
<reference evidence="14 15" key="2">
    <citation type="journal article" date="2019" name="G3 (Bethesda)">
        <title>Hybrid Assembly of the Genome of the Entomopathogenic Nematode Steinernema carpocapsae Identifies the X-Chromosome.</title>
        <authorList>
            <person name="Serra L."/>
            <person name="Macchietto M."/>
            <person name="Macias-Munoz A."/>
            <person name="McGill C.J."/>
            <person name="Rodriguez I.M."/>
            <person name="Rodriguez B."/>
            <person name="Murad R."/>
            <person name="Mortazavi A."/>
        </authorList>
    </citation>
    <scope>NUCLEOTIDE SEQUENCE [LARGE SCALE GENOMIC DNA]</scope>
    <source>
        <strain evidence="14 15">ALL</strain>
    </source>
</reference>
<keyword evidence="7 11" id="KW-0443">Lipid metabolism</keyword>
<keyword evidence="9 11" id="KW-1208">Phospholipid metabolism</keyword>
<keyword evidence="11" id="KW-0067">ATP-binding</keyword>
<dbReference type="EC" id="2.7.8.5" evidence="11"/>
<proteinExistence type="inferred from homology"/>
<organism evidence="14 15">
    <name type="scientific">Steinernema carpocapsae</name>
    <name type="common">Entomopathogenic nematode</name>
    <dbReference type="NCBI Taxonomy" id="34508"/>
    <lineage>
        <taxon>Eukaryota</taxon>
        <taxon>Metazoa</taxon>
        <taxon>Ecdysozoa</taxon>
        <taxon>Nematoda</taxon>
        <taxon>Chromadorea</taxon>
        <taxon>Rhabditida</taxon>
        <taxon>Tylenchina</taxon>
        <taxon>Panagrolaimomorpha</taxon>
        <taxon>Strongyloidoidea</taxon>
        <taxon>Steinernematidae</taxon>
        <taxon>Steinernema</taxon>
    </lineage>
</organism>
<feature type="transmembrane region" description="Helical" evidence="12">
    <location>
        <begin position="312"/>
        <end position="334"/>
    </location>
</feature>
<dbReference type="CDD" id="cd09135">
    <property type="entry name" value="PLDc_PGS1_euk_1"/>
    <property type="match status" value="1"/>
</dbReference>
<name>A0A4V6A4E5_STECR</name>
<dbReference type="SUPFAM" id="SSF56024">
    <property type="entry name" value="Phospholipase D/nuclease"/>
    <property type="match status" value="1"/>
</dbReference>
<comment type="similarity">
    <text evidence="3 11">Belongs to the CDP-alcohol phosphatidyltransferase class-II family.</text>
</comment>
<keyword evidence="6" id="KW-0677">Repeat</keyword>
<dbReference type="CDD" id="cd09137">
    <property type="entry name" value="PLDc_PGS1_euk_2"/>
    <property type="match status" value="1"/>
</dbReference>
<evidence type="ECO:0000256" key="1">
    <source>
        <dbReference type="ARBA" id="ARBA00003537"/>
    </source>
</evidence>
<dbReference type="STRING" id="34508.A0A4V6A4E5"/>
<protein>
    <recommendedName>
        <fullName evidence="11">CDP-diacylglycerol--glycerol-3-phosphate 3-phosphatidyltransferase</fullName>
        <ecNumber evidence="11">2.7.8.5</ecNumber>
    </recommendedName>
</protein>
<keyword evidence="11" id="KW-0496">Mitochondrion</keyword>
<keyword evidence="12" id="KW-1133">Transmembrane helix</keyword>
<dbReference type="InterPro" id="IPR001736">
    <property type="entry name" value="PLipase_D/transphosphatidylase"/>
</dbReference>
<evidence type="ECO:0000256" key="4">
    <source>
        <dbReference type="ARBA" id="ARBA00022516"/>
    </source>
</evidence>
<evidence type="ECO:0000256" key="9">
    <source>
        <dbReference type="ARBA" id="ARBA00023264"/>
    </source>
</evidence>
<keyword evidence="4 11" id="KW-0444">Lipid biosynthesis</keyword>
<evidence type="ECO:0000256" key="8">
    <source>
        <dbReference type="ARBA" id="ARBA00023209"/>
    </source>
</evidence>